<dbReference type="PRINTS" id="PR01185">
    <property type="entry name" value="INTEGRINA"/>
</dbReference>
<evidence type="ECO:0000256" key="7">
    <source>
        <dbReference type="RuleBase" id="RU003762"/>
    </source>
</evidence>
<dbReference type="Pfam" id="PF19077">
    <property type="entry name" value="Big_13"/>
    <property type="match status" value="1"/>
</dbReference>
<dbReference type="InterPro" id="IPR013783">
    <property type="entry name" value="Ig-like_fold"/>
</dbReference>
<comment type="similarity">
    <text evidence="7">Belongs to the integrin alpha chain family.</text>
</comment>
<keyword evidence="4" id="KW-0325">Glycoprotein</keyword>
<evidence type="ECO:0000256" key="6">
    <source>
        <dbReference type="PROSITE-ProRule" id="PRU00803"/>
    </source>
</evidence>
<keyword evidence="7" id="KW-0401">Integrin</keyword>
<dbReference type="GO" id="GO:0005509">
    <property type="term" value="F:calcium ion binding"/>
    <property type="evidence" value="ECO:0007669"/>
    <property type="project" value="UniProtKB-UniRule"/>
</dbReference>
<dbReference type="SMART" id="SM00112">
    <property type="entry name" value="CA"/>
    <property type="match status" value="3"/>
</dbReference>
<feature type="domain" description="Cadherin" evidence="8">
    <location>
        <begin position="376"/>
        <end position="481"/>
    </location>
</feature>
<dbReference type="GO" id="GO:0007156">
    <property type="term" value="P:homophilic cell adhesion via plasma membrane adhesion molecules"/>
    <property type="evidence" value="ECO:0007669"/>
    <property type="project" value="InterPro"/>
</dbReference>
<dbReference type="SUPFAM" id="SSF49313">
    <property type="entry name" value="Cadherin-like"/>
    <property type="match status" value="3"/>
</dbReference>
<reference evidence="9" key="1">
    <citation type="submission" date="2022-05" db="EMBL/GenBank/DDBJ databases">
        <title>A multi-omics perspective on studying reproductive biology in Daphnia sinensis.</title>
        <authorList>
            <person name="Jia J."/>
        </authorList>
    </citation>
    <scope>NUCLEOTIDE SEQUENCE</scope>
    <source>
        <strain evidence="9">WSL</strain>
    </source>
</reference>
<dbReference type="Gene3D" id="2.60.40.10">
    <property type="entry name" value="Immunoglobulins"/>
    <property type="match status" value="2"/>
</dbReference>
<dbReference type="GO" id="GO:0007229">
    <property type="term" value="P:integrin-mediated signaling pathway"/>
    <property type="evidence" value="ECO:0007669"/>
    <property type="project" value="UniProtKB-KW"/>
</dbReference>
<keyword evidence="3" id="KW-0378">Hydrolase</keyword>
<dbReference type="Gene3D" id="2.60.40.60">
    <property type="entry name" value="Cadherins"/>
    <property type="match status" value="3"/>
</dbReference>
<feature type="repeat" description="FG-GAP" evidence="6">
    <location>
        <begin position="1581"/>
        <end position="1644"/>
    </location>
</feature>
<dbReference type="SMART" id="SM00191">
    <property type="entry name" value="Int_alpha"/>
    <property type="match status" value="7"/>
</dbReference>
<dbReference type="InterPro" id="IPR000413">
    <property type="entry name" value="Integrin_alpha"/>
</dbReference>
<keyword evidence="10" id="KW-1185">Reference proteome</keyword>
<dbReference type="InterPro" id="IPR002126">
    <property type="entry name" value="Cadherin-like_dom"/>
</dbReference>
<dbReference type="PROSITE" id="PS51470">
    <property type="entry name" value="FG_GAP"/>
    <property type="match status" value="4"/>
</dbReference>
<accession>A0AAD5KEY9</accession>
<dbReference type="InterPro" id="IPR044016">
    <property type="entry name" value="Big_13"/>
</dbReference>
<dbReference type="GO" id="GO:0008305">
    <property type="term" value="C:integrin complex"/>
    <property type="evidence" value="ECO:0007669"/>
    <property type="project" value="InterPro"/>
</dbReference>
<feature type="domain" description="Cadherin" evidence="8">
    <location>
        <begin position="170"/>
        <end position="268"/>
    </location>
</feature>
<dbReference type="Pfam" id="PF13205">
    <property type="entry name" value="Big_5"/>
    <property type="match status" value="1"/>
</dbReference>
<dbReference type="InterPro" id="IPR028994">
    <property type="entry name" value="Integrin_alpha_N"/>
</dbReference>
<name>A0AAD5KEY9_9CRUS</name>
<evidence type="ECO:0000256" key="3">
    <source>
        <dbReference type="ARBA" id="ARBA00022801"/>
    </source>
</evidence>
<dbReference type="Gene3D" id="2.130.10.130">
    <property type="entry name" value="Integrin alpha, N-terminal"/>
    <property type="match status" value="4"/>
</dbReference>
<dbReference type="PROSITE" id="PS50268">
    <property type="entry name" value="CADHERIN_2"/>
    <property type="match status" value="3"/>
</dbReference>
<dbReference type="InterPro" id="IPR015919">
    <property type="entry name" value="Cadherin-like_sf"/>
</dbReference>
<keyword evidence="7" id="KW-0675">Receptor</keyword>
<feature type="repeat" description="FG-GAP" evidence="6">
    <location>
        <begin position="1235"/>
        <end position="1297"/>
    </location>
</feature>
<evidence type="ECO:0000256" key="1">
    <source>
        <dbReference type="ARBA" id="ARBA00022729"/>
    </source>
</evidence>
<evidence type="ECO:0000259" key="8">
    <source>
        <dbReference type="PROSITE" id="PS50268"/>
    </source>
</evidence>
<dbReference type="NCBIfam" id="NF033510">
    <property type="entry name" value="Ca_tandemer"/>
    <property type="match status" value="2"/>
</dbReference>
<comment type="subcellular location">
    <subcellularLocation>
        <location evidence="7">Membrane</location>
        <topology evidence="7">Single-pass type I membrane protein</topology>
    </subcellularLocation>
</comment>
<proteinExistence type="inferred from homology"/>
<dbReference type="CDD" id="cd11304">
    <property type="entry name" value="Cadherin_repeat"/>
    <property type="match status" value="3"/>
</dbReference>
<dbReference type="Proteomes" id="UP000820818">
    <property type="component" value="Unassembled WGS sequence"/>
</dbReference>
<dbReference type="Pfam" id="PF00353">
    <property type="entry name" value="HemolysinCabind"/>
    <property type="match status" value="2"/>
</dbReference>
<dbReference type="InterPro" id="IPR032812">
    <property type="entry name" value="SbsA_Ig"/>
</dbReference>
<comment type="caution">
    <text evidence="9">The sequence shown here is derived from an EMBL/GenBank/DDBJ whole genome shotgun (WGS) entry which is preliminary data.</text>
</comment>
<evidence type="ECO:0000313" key="10">
    <source>
        <dbReference type="Proteomes" id="UP000820818"/>
    </source>
</evidence>
<dbReference type="InterPro" id="IPR013517">
    <property type="entry name" value="FG-GAP"/>
</dbReference>
<keyword evidence="5" id="KW-0106">Calcium</keyword>
<dbReference type="InterPro" id="IPR013519">
    <property type="entry name" value="Int_alpha_beta-p"/>
</dbReference>
<gene>
    <name evidence="9" type="ORF">GHT06_007470</name>
</gene>
<feature type="repeat" description="FG-GAP" evidence="6">
    <location>
        <begin position="1512"/>
        <end position="1570"/>
    </location>
</feature>
<dbReference type="EMBL" id="WJBH02000274">
    <property type="protein sequence ID" value="KAI9549712.1"/>
    <property type="molecule type" value="Genomic_DNA"/>
</dbReference>
<dbReference type="PRINTS" id="PR00205">
    <property type="entry name" value="CADHERIN"/>
</dbReference>
<protein>
    <recommendedName>
        <fullName evidence="8">Cadherin domain-containing protein</fullName>
    </recommendedName>
</protein>
<dbReference type="GO" id="GO:0016787">
    <property type="term" value="F:hydrolase activity"/>
    <property type="evidence" value="ECO:0007669"/>
    <property type="project" value="UniProtKB-KW"/>
</dbReference>
<evidence type="ECO:0000256" key="5">
    <source>
        <dbReference type="PROSITE-ProRule" id="PRU00043"/>
    </source>
</evidence>
<dbReference type="GO" id="GO:0031589">
    <property type="term" value="P:cell-substrate adhesion"/>
    <property type="evidence" value="ECO:0007669"/>
    <property type="project" value="UniProtKB-ARBA"/>
</dbReference>
<dbReference type="Pfam" id="PF01839">
    <property type="entry name" value="FG-GAP"/>
    <property type="match status" value="6"/>
</dbReference>
<dbReference type="PANTHER" id="PTHR23221">
    <property type="entry name" value="GLYCOSYLPHOSPHATIDYLINOSITOL PHOSPHOLIPASE D"/>
    <property type="match status" value="1"/>
</dbReference>
<evidence type="ECO:0000256" key="2">
    <source>
        <dbReference type="ARBA" id="ARBA00022737"/>
    </source>
</evidence>
<organism evidence="9 10">
    <name type="scientific">Daphnia sinensis</name>
    <dbReference type="NCBI Taxonomy" id="1820382"/>
    <lineage>
        <taxon>Eukaryota</taxon>
        <taxon>Metazoa</taxon>
        <taxon>Ecdysozoa</taxon>
        <taxon>Arthropoda</taxon>
        <taxon>Crustacea</taxon>
        <taxon>Branchiopoda</taxon>
        <taxon>Diplostraca</taxon>
        <taxon>Cladocera</taxon>
        <taxon>Anomopoda</taxon>
        <taxon>Daphniidae</taxon>
        <taxon>Daphnia</taxon>
        <taxon>Daphnia similis group</taxon>
    </lineage>
</organism>
<keyword evidence="2" id="KW-0677">Repeat</keyword>
<dbReference type="Pfam" id="PF00028">
    <property type="entry name" value="Cadherin"/>
    <property type="match status" value="3"/>
</dbReference>
<evidence type="ECO:0000256" key="4">
    <source>
        <dbReference type="ARBA" id="ARBA00023180"/>
    </source>
</evidence>
<dbReference type="SUPFAM" id="SSF69318">
    <property type="entry name" value="Integrin alpha N-terminal domain"/>
    <property type="match status" value="2"/>
</dbReference>
<feature type="repeat" description="FG-GAP" evidence="6">
    <location>
        <begin position="1656"/>
        <end position="1714"/>
    </location>
</feature>
<sequence length="2641" mass="267705">MTYNTTTKAWSLNTETATVSSGSLSLPLTNGAGTFNVGVKVDAGGAEKDDISSNELQINTNAPTVTLNEISDNFLNLSEKDQNLNITGTTTAQVGDVVSITGLNGNTYTAVVTAGASGQPNVFSALVPAADITALTNGVKTVTANVTNSFGVASTPDTEDVTVDFTAPDITSAATANINENVATGTEIYDANATDTNPVTFSLKAGTGDVADFTIDSANGKVTINESPDFETQASYSFTVVATDSAGNKTEKAVTLTINNVDEVAPTFTSSETATAIVENTAANAVVYTAAATDTDFNSPATASSVTYSLKPNTGDVAKFSINSSTGAVTLTESPDFETKSSYTFTVVATDAANNAKEQAVSLAVTNVDEVAPTFTSSTTATAIAENTAANAVVYTAAATDTDFNSPATASSITYSLKPNTGDVAKFSINSSTGAVTLTESPNFEVKPSYTFTVIATDAAGNPTERAVTLAVTNVNEAPLGVNDTATIGEAGGTANGTAGWTKTASPDLQQATGGVGVAIANLNGTSTNGNTFLQMVASTDPNFVETASTTVTGLTVGQIYTYGVEWQQFTWGTWSGGQLKMTVNGVSQVFTSSGVDDGWQTALFSFVATSTTANVNLSPNGNQGGLGTTVADPGPRAVIAVDSLDQNQIQTAVTAAGGVNVFFGGTINQDTLVGTDGNDTFNIAASATDANRGTDTVIAGAGNDTVIVNGSNIAALAATNTMVLDGGSGVNTLRVDGTGQTLDLTNVTVAGKVQNFSVIDLTGTGNNTLKLDWQAANTLSGAANVTTTAVNEAKLLVVNGNSGDAVQLANLSQWTVGAAEAGDMLATQLGSQHGFTAGQSYKAYTLNGVTVYVNTAVGDATNTTSTSAPAQLVSQAQTVQALFGPSFTDSDGNTVAKGQFKGVVITDAGDTNEQSTMGVYQWSTDGTNWTSLGAGLSDSSSVFLAPTTLIRFQAAAGVANLNQHELKARLVDNSGETGTGSLANGATGVNASVNGGETAFSGNVITLKDIVSQTPVIVRLTDNVGSTTGNFASGVSTDDNTPTLSGTAEAGATIKLFNGTTEIGTTTANGAGVWTFTPTAAQANGNYSITAQAVDVANNTSAISNTFTYTLEADTTAPTLVSTSPADNSSVPFASVGNNLSLTFSEAVKAGTGVIELVNANNTVVESFNVASSTRITGWNTNTLTIDPTNNLAAGTGYFVRVAPTAVKDLADNAFAGITNNTTFNFTTQTSDGGIPVETNVGEAGVGLGFSVSSAGDVNGDGFEDMIVGAPYKAQSTTDSPGAAYVVYGNAEGRAVNLSSGSIAASDGFKIIGFSDINLGRSVSSAGDINGDGFADVIVGGPINNTPMAFVVYGKAAGTTVNLSSGTIAASDGFKLTGATTNISTNQSVFGNSVSSAGDVNGDGLDDLIVGAQNMASGAGHAYVIYGKTGGMPLNLSSGTLAASDGFVITGVSGGTSNPGSFLGQSVSSAGDVNGDGFADVIVGSEERNFVIYGGATNASLNLASGTITASRGFAITSPPAEGELGTSVSSAGDVNGDGLADLIVGAPGTNTVPGRAYVVYGNSTGSTVSLGGNGTIASSLGFMITGETQSGFGQSVASAGDMNGDGLDDLIIGSYSNPVEGTQSGAIGEVYVVYGNATGTSLNLSSGTIASSNGFKLTYGGTETTTWLGRSVSSAGDINGDGLNDLILGQPWLGNVSGSYSVVLGGTNFITNAANLTGTAGSEVVLGTAGNDTLTGGGGTDRFSAGKGDDTIVLTASDVTALAANTGTTRAMVDGGTGFDTLRLSGGANLDLTTISNIGVTGLEENSRIESIERIDLATDSAANTLTITARDVNDMSGFNLIRTGSVSADSKTWTNVSGSALEATTRFHQVVVDGTSADTLNLNEGSGFWTNAGEVSDGTSNYFVFENESTKSQVIVDKDVVVKNNDASPAGEAVIDLGTSGKLIKPVLVEGKWYYYWDRSGDGTIADTGSLNGGADTTNANVLDSIFKYDINGVDNPAFNSNLNLTSASEVYRYATINGVQLALPTINGAMTVPNVTYLNGTDATVGGTSSYDDLLAVWDLYNGTAIGQTFVATTTGWQNSVYWTATPTGSNVRYSLNFTNGSPTSVADTGSLYVALQVVGTNTAPVLDASQSPTLSPVSSTASVPANGNTTAGNLVSALVGGISDSDAGATKGIAITGVNSGGVLHYSLNGGTTWLTATGVSDTNALLLAADNNTRVFFRPNSGTGSVSNALTFRAWDMTANLTEGVYTSTAANGGKAQFSITTDTVSVEVVVAPIVLDLNRDGELNYANVLMDVNSDGVMDNTLWAGVQDGVLVWDKYRDGQVHNHSQYAFTEYGGSTDLEGLAAGFDTNRDGVFNAQDEKFGEFMVWQDSNQNGVSDAGEVRSLADRGIASIDLVSDGVLRNPADGVTEAGRSTATTTDGQSILVSDAAFAFRDATADELAAQAVKSTALSDATALGDVAEAAPSDEWQNKPYDLSDAELAAIGLTAEGVAQAQAEAAPEDLAAAIQIGTQAYASSVYLLSQGLSLDLNQVINDMSAGGAMPTSLAQIDMAMDSSANVLSLSLSDVLSLPATNGVHQLMLTGDANDKLVLTEGEWTDTGAVVEQGGQSYAAYTGTNDTTAQLLIDQQMLQPQQNS</sequence>
<dbReference type="PANTHER" id="PTHR23221:SF7">
    <property type="entry name" value="PHOSPHATIDYLINOSITOL-GLYCAN-SPECIFIC PHOSPHOLIPASE D"/>
    <property type="match status" value="1"/>
</dbReference>
<feature type="domain" description="Cadherin" evidence="8">
    <location>
        <begin position="269"/>
        <end position="375"/>
    </location>
</feature>
<evidence type="ECO:0000313" key="9">
    <source>
        <dbReference type="EMBL" id="KAI9549712.1"/>
    </source>
</evidence>
<keyword evidence="7" id="KW-0130">Cell adhesion</keyword>
<keyword evidence="1" id="KW-0732">Signal</keyword>
<dbReference type="InterPro" id="IPR001343">
    <property type="entry name" value="Hemolysn_Ca-bd"/>
</dbReference>